<protein>
    <recommendedName>
        <fullName evidence="1">CHK kinase-like domain-containing protein</fullName>
    </recommendedName>
</protein>
<dbReference type="InterPro" id="IPR004119">
    <property type="entry name" value="EcKL"/>
</dbReference>
<comment type="caution">
    <text evidence="2">The sequence shown here is derived from an EMBL/GenBank/DDBJ whole genome shotgun (WGS) entry which is preliminary data.</text>
</comment>
<evidence type="ECO:0000259" key="1">
    <source>
        <dbReference type="SMART" id="SM00587"/>
    </source>
</evidence>
<accession>A0AAN7SE34</accession>
<evidence type="ECO:0000313" key="3">
    <source>
        <dbReference type="Proteomes" id="UP001353858"/>
    </source>
</evidence>
<dbReference type="AlphaFoldDB" id="A0AAN7SE34"/>
<dbReference type="EMBL" id="JARPUR010000006">
    <property type="protein sequence ID" value="KAK4874379.1"/>
    <property type="molecule type" value="Genomic_DNA"/>
</dbReference>
<dbReference type="SUPFAM" id="SSF56112">
    <property type="entry name" value="Protein kinase-like (PK-like)"/>
    <property type="match status" value="1"/>
</dbReference>
<dbReference type="SMART" id="SM00587">
    <property type="entry name" value="CHK"/>
    <property type="match status" value="1"/>
</dbReference>
<dbReference type="InterPro" id="IPR011009">
    <property type="entry name" value="Kinase-like_dom_sf"/>
</dbReference>
<gene>
    <name evidence="2" type="ORF">RN001_013739</name>
</gene>
<dbReference type="InterPro" id="IPR015897">
    <property type="entry name" value="CHK_kinase-like"/>
</dbReference>
<dbReference type="PANTHER" id="PTHR11012">
    <property type="entry name" value="PROTEIN KINASE-LIKE DOMAIN-CONTAINING"/>
    <property type="match status" value="1"/>
</dbReference>
<keyword evidence="3" id="KW-1185">Reference proteome</keyword>
<dbReference type="Proteomes" id="UP001353858">
    <property type="component" value="Unassembled WGS sequence"/>
</dbReference>
<proteinExistence type="predicted"/>
<evidence type="ECO:0000313" key="2">
    <source>
        <dbReference type="EMBL" id="KAK4874379.1"/>
    </source>
</evidence>
<sequence length="315" mass="37083">MGFANNEYGIYAEIIPMMEKLKYYQKIAPKIYHLSTGLKKEIVMEDLSVLNYEMADRHKGLDLEHCLFVIKKLANFHASSVALYENDPKIMDLYDRGMFYRSNLSEQMFSVLIQDAINVWKNEPSLKKYYEKTTIDEVIKRTYKVRNRDSKLNVLNHGDFWVNNLLFHYDADERLDDVLFIDFQASVFASPFVDLHYFIVTSTSQEVKEKHIYDILRYYYDTLVENVKIFQVQTAMPNWNDFKKDFCDKAFIGITTSCIILPLVKAKNTKDASVENFVGNNEEGSFRRHCFTNTLYLNDIKFLLQFYDSLGVFNN</sequence>
<dbReference type="Pfam" id="PF02958">
    <property type="entry name" value="EcKL"/>
    <property type="match status" value="1"/>
</dbReference>
<reference evidence="3" key="1">
    <citation type="submission" date="2023-01" db="EMBL/GenBank/DDBJ databases">
        <title>Key to firefly adult light organ development and bioluminescence: homeobox transcription factors regulate luciferase expression and transportation to peroxisome.</title>
        <authorList>
            <person name="Fu X."/>
        </authorList>
    </citation>
    <scope>NUCLEOTIDE SEQUENCE [LARGE SCALE GENOMIC DNA]</scope>
</reference>
<name>A0AAN7SE34_9COLE</name>
<dbReference type="Gene3D" id="3.90.1200.10">
    <property type="match status" value="1"/>
</dbReference>
<dbReference type="PANTHER" id="PTHR11012:SF56">
    <property type="entry name" value="CHK KINASE-LIKE DOMAIN-CONTAINING PROTEIN-RELATED"/>
    <property type="match status" value="1"/>
</dbReference>
<organism evidence="2 3">
    <name type="scientific">Aquatica leii</name>
    <dbReference type="NCBI Taxonomy" id="1421715"/>
    <lineage>
        <taxon>Eukaryota</taxon>
        <taxon>Metazoa</taxon>
        <taxon>Ecdysozoa</taxon>
        <taxon>Arthropoda</taxon>
        <taxon>Hexapoda</taxon>
        <taxon>Insecta</taxon>
        <taxon>Pterygota</taxon>
        <taxon>Neoptera</taxon>
        <taxon>Endopterygota</taxon>
        <taxon>Coleoptera</taxon>
        <taxon>Polyphaga</taxon>
        <taxon>Elateriformia</taxon>
        <taxon>Elateroidea</taxon>
        <taxon>Lampyridae</taxon>
        <taxon>Luciolinae</taxon>
        <taxon>Aquatica</taxon>
    </lineage>
</organism>
<feature type="domain" description="CHK kinase-like" evidence="1">
    <location>
        <begin position="42"/>
        <end position="229"/>
    </location>
</feature>